<evidence type="ECO:0000313" key="1">
    <source>
        <dbReference type="EMBL" id="MFC0864299.1"/>
    </source>
</evidence>
<organism evidence="1 2">
    <name type="scientific">Sphaerimonospora cavernae</name>
    <dbReference type="NCBI Taxonomy" id="1740611"/>
    <lineage>
        <taxon>Bacteria</taxon>
        <taxon>Bacillati</taxon>
        <taxon>Actinomycetota</taxon>
        <taxon>Actinomycetes</taxon>
        <taxon>Streptosporangiales</taxon>
        <taxon>Streptosporangiaceae</taxon>
        <taxon>Sphaerimonospora</taxon>
    </lineage>
</organism>
<gene>
    <name evidence="1" type="ORF">ACFHYQ_18560</name>
</gene>
<dbReference type="Proteomes" id="UP001589870">
    <property type="component" value="Unassembled WGS sequence"/>
</dbReference>
<dbReference type="EMBL" id="JBHMQT010000039">
    <property type="protein sequence ID" value="MFC0864299.1"/>
    <property type="molecule type" value="Genomic_DNA"/>
</dbReference>
<proteinExistence type="predicted"/>
<name>A0ABV6U8E4_9ACTN</name>
<evidence type="ECO:0000313" key="2">
    <source>
        <dbReference type="Proteomes" id="UP001589870"/>
    </source>
</evidence>
<keyword evidence="2" id="KW-1185">Reference proteome</keyword>
<evidence type="ECO:0008006" key="3">
    <source>
        <dbReference type="Google" id="ProtNLM"/>
    </source>
</evidence>
<sequence length="72" mass="8232">MPDPDRTSYARVVQHTCDDCMPVSCELCAAGGLRFIRRTDRSRGRPVVRESERLITCRARGLWRDLLLGLAR</sequence>
<comment type="caution">
    <text evidence="1">The sequence shown here is derived from an EMBL/GenBank/DDBJ whole genome shotgun (WGS) entry which is preliminary data.</text>
</comment>
<dbReference type="RefSeq" id="WP_394302422.1">
    <property type="nucleotide sequence ID" value="NZ_JBHMQT010000039.1"/>
</dbReference>
<protein>
    <recommendedName>
        <fullName evidence="3">4Fe-4S ferredoxin-type domain-containing protein</fullName>
    </recommendedName>
</protein>
<accession>A0ABV6U8E4</accession>
<reference evidence="1 2" key="1">
    <citation type="submission" date="2024-09" db="EMBL/GenBank/DDBJ databases">
        <authorList>
            <person name="Sun Q."/>
            <person name="Mori K."/>
        </authorList>
    </citation>
    <scope>NUCLEOTIDE SEQUENCE [LARGE SCALE GENOMIC DNA]</scope>
    <source>
        <strain evidence="1 2">TBRC 1851</strain>
    </source>
</reference>